<name>A0ABY2UJQ5_9GAMM</name>
<evidence type="ECO:0000313" key="3">
    <source>
        <dbReference type="Proteomes" id="UP000306791"/>
    </source>
</evidence>
<feature type="transmembrane region" description="Helical" evidence="1">
    <location>
        <begin position="423"/>
        <end position="447"/>
    </location>
</feature>
<keyword evidence="3" id="KW-1185">Reference proteome</keyword>
<keyword evidence="1" id="KW-0472">Membrane</keyword>
<feature type="transmembrane region" description="Helical" evidence="1">
    <location>
        <begin position="182"/>
        <end position="199"/>
    </location>
</feature>
<protein>
    <submittedName>
        <fullName evidence="2">DUF3526 domain-containing protein</fullName>
    </submittedName>
</protein>
<keyword evidence="1" id="KW-0812">Transmembrane</keyword>
<organism evidence="2 3">
    <name type="scientific">Microbulbifer harenosus</name>
    <dbReference type="NCBI Taxonomy" id="2576840"/>
    <lineage>
        <taxon>Bacteria</taxon>
        <taxon>Pseudomonadati</taxon>
        <taxon>Pseudomonadota</taxon>
        <taxon>Gammaproteobacteria</taxon>
        <taxon>Cellvibrionales</taxon>
        <taxon>Microbulbiferaceae</taxon>
        <taxon>Microbulbifer</taxon>
    </lineage>
</organism>
<proteinExistence type="predicted"/>
<dbReference type="EMBL" id="VANI01000007">
    <property type="protein sequence ID" value="TLM78129.1"/>
    <property type="molecule type" value="Genomic_DNA"/>
</dbReference>
<dbReference type="Pfam" id="PF12040">
    <property type="entry name" value="DUF3526"/>
    <property type="match status" value="1"/>
</dbReference>
<reference evidence="2 3" key="1">
    <citation type="submission" date="2019-05" db="EMBL/GenBank/DDBJ databases">
        <title>Microbulbifer harenosus sp. nov., an alginate-degrading bacterium isolated from coastal sand.</title>
        <authorList>
            <person name="Huang H."/>
            <person name="Mo K."/>
            <person name="Bao S."/>
        </authorList>
    </citation>
    <scope>NUCLEOTIDE SEQUENCE [LARGE SCALE GENOMIC DNA]</scope>
    <source>
        <strain evidence="2 3">HB161719</strain>
    </source>
</reference>
<feature type="transmembrane region" description="Helical" evidence="1">
    <location>
        <begin position="240"/>
        <end position="261"/>
    </location>
</feature>
<sequence>MKLLSNELRLIFRSRLSSCALLLLLLLSSLAVWLGLQQVAQQRHTIERLAELQQKDAEAVADRYADSGDAGSFAYYTFFNTWDPPSDAAYMAMGMRDVAPYVLRIRALGLQAQIYDGETFNPELALPGRFDFAFVLIYLSPLFAIALLHDLVSGERQSGRLRLLLSIPGAGVLWRRRAALRYGLLFAALALPLLVGALASGTATVAIAVALLITASYLAFCVGLSLWVSSRGWSSAANATALMGAWTLLTLVLPTLANMAITRSIPVQQGVDLMLAQRETVHGAWEVPRQETMQQFFEHHPQWRDTAPLPEGFHWKWYLAFHQVGDESVAEKVRAYRTGLEARQRWTEHLGWLLPSVGAQAALHRIAATDLTAQLAYQDRIAEFHREIRQFFYGYLFTDKPLQREDFSSRPVFAPRATDTVSIGAQLLGVMLLGGIVFLIGMARLRWLDASGAVSKRHHSRRVEADLAVIDRVA</sequence>
<accession>A0ABY2UJQ5</accession>
<feature type="transmembrane region" description="Helical" evidence="1">
    <location>
        <begin position="132"/>
        <end position="152"/>
    </location>
</feature>
<evidence type="ECO:0000313" key="2">
    <source>
        <dbReference type="EMBL" id="TLM78129.1"/>
    </source>
</evidence>
<gene>
    <name evidence="2" type="ORF">FDY93_06805</name>
</gene>
<keyword evidence="1" id="KW-1133">Transmembrane helix</keyword>
<feature type="transmembrane region" description="Helical" evidence="1">
    <location>
        <begin position="205"/>
        <end position="228"/>
    </location>
</feature>
<dbReference type="InterPro" id="IPR021913">
    <property type="entry name" value="DUF3526"/>
</dbReference>
<dbReference type="Proteomes" id="UP000306791">
    <property type="component" value="Unassembled WGS sequence"/>
</dbReference>
<comment type="caution">
    <text evidence="2">The sequence shown here is derived from an EMBL/GenBank/DDBJ whole genome shotgun (WGS) entry which is preliminary data.</text>
</comment>
<evidence type="ECO:0000256" key="1">
    <source>
        <dbReference type="SAM" id="Phobius"/>
    </source>
</evidence>
<dbReference type="PANTHER" id="PTHR43471">
    <property type="entry name" value="ABC TRANSPORTER PERMEASE"/>
    <property type="match status" value="1"/>
</dbReference>
<dbReference type="PANTHER" id="PTHR43471:SF1">
    <property type="entry name" value="ABC TRANSPORTER PERMEASE PROTEIN NOSY-RELATED"/>
    <property type="match status" value="1"/>
</dbReference>
<dbReference type="RefSeq" id="WP_138235002.1">
    <property type="nucleotide sequence ID" value="NZ_CP185860.1"/>
</dbReference>